<dbReference type="Proteomes" id="UP000030645">
    <property type="component" value="Unassembled WGS sequence"/>
</dbReference>
<dbReference type="SMART" id="SM00353">
    <property type="entry name" value="HLH"/>
    <property type="match status" value="1"/>
</dbReference>
<comment type="subcellular location">
    <subcellularLocation>
        <location evidence="1">Nucleus</location>
    </subcellularLocation>
</comment>
<reference evidence="8" key="1">
    <citation type="submission" date="2013-01" db="EMBL/GenBank/DDBJ databases">
        <title>Draft Genome Sequence of a Mulberry Tree, Morus notabilis C.K. Schneid.</title>
        <authorList>
            <person name="He N."/>
            <person name="Zhao S."/>
        </authorList>
    </citation>
    <scope>NUCLEOTIDE SEQUENCE</scope>
</reference>
<dbReference type="GO" id="GO:0005634">
    <property type="term" value="C:nucleus"/>
    <property type="evidence" value="ECO:0007669"/>
    <property type="project" value="UniProtKB-SubCell"/>
</dbReference>
<dbReference type="Gene3D" id="4.10.280.10">
    <property type="entry name" value="Helix-loop-helix DNA-binding domain"/>
    <property type="match status" value="1"/>
</dbReference>
<dbReference type="InterPro" id="IPR054502">
    <property type="entry name" value="bHLH-TF_ACT-like_plant"/>
</dbReference>
<evidence type="ECO:0000256" key="4">
    <source>
        <dbReference type="ARBA" id="ARBA00023242"/>
    </source>
</evidence>
<keyword evidence="8" id="KW-1185">Reference proteome</keyword>
<dbReference type="GO" id="GO:0080090">
    <property type="term" value="P:regulation of primary metabolic process"/>
    <property type="evidence" value="ECO:0007669"/>
    <property type="project" value="UniProtKB-ARBA"/>
</dbReference>
<dbReference type="InterPro" id="IPR036638">
    <property type="entry name" value="HLH_DNA-bd_sf"/>
</dbReference>
<evidence type="ECO:0000259" key="6">
    <source>
        <dbReference type="PROSITE" id="PS50888"/>
    </source>
</evidence>
<evidence type="ECO:0000256" key="3">
    <source>
        <dbReference type="ARBA" id="ARBA00023163"/>
    </source>
</evidence>
<accession>W9RQB0</accession>
<protein>
    <recommendedName>
        <fullName evidence="6">BHLH domain-containing protein</fullName>
    </recommendedName>
</protein>
<dbReference type="OrthoDB" id="690068at2759"/>
<dbReference type="STRING" id="981085.W9RQB0"/>
<feature type="domain" description="BHLH" evidence="6">
    <location>
        <begin position="199"/>
        <end position="248"/>
    </location>
</feature>
<dbReference type="SUPFAM" id="SSF47459">
    <property type="entry name" value="HLH, helix-loop-helix DNA-binding domain"/>
    <property type="match status" value="1"/>
</dbReference>
<keyword evidence="3" id="KW-0804">Transcription</keyword>
<sequence>MEIPSAKWLSELEMDYNFFHQYDQVNSLDHHYSFDDINFQSFSSESYSSHNTNFAPANSQNLGGAATPVDQAPHHQITDFESRPAKQLKINNSWNNNNSCTTNDNYHYHKTSAKAASSSSSQIISFEKYASSAATTPEKYYDNLDQSPVKQPKDEPAGSTDKYMIFQSSYHDRNENFSPKLGQVIREKRPAAAMSRSPLHAQDHVIAERRRREKLNQRYIALSAVVPGLKKMDKASVLGDAITYIKTLQERVSILEEQAAKKTVESVVFVKRSHLSADDEISSSDENFDSSSDQPLPEIEARVSGKDVLIRIHCEKQKGCLSNILCEIEKLHLTIVNSSVLPFGGSTTHITIVAQMDVEYSMNAKDLVRNIRQALLKNYT</sequence>
<evidence type="ECO:0000313" key="7">
    <source>
        <dbReference type="EMBL" id="EXC03887.1"/>
    </source>
</evidence>
<gene>
    <name evidence="7" type="ORF">L484_016091</name>
</gene>
<feature type="region of interest" description="Disordered" evidence="5">
    <location>
        <begin position="140"/>
        <end position="160"/>
    </location>
</feature>
<dbReference type="InterPro" id="IPR011598">
    <property type="entry name" value="bHLH_dom"/>
</dbReference>
<dbReference type="PANTHER" id="PTHR45959">
    <property type="entry name" value="BHLH TRANSCRIPTION FACTOR"/>
    <property type="match status" value="1"/>
</dbReference>
<keyword evidence="4" id="KW-0539">Nucleus</keyword>
<dbReference type="InterPro" id="IPR052610">
    <property type="entry name" value="bHLH_transcription_regulator"/>
</dbReference>
<evidence type="ECO:0000256" key="2">
    <source>
        <dbReference type="ARBA" id="ARBA00023015"/>
    </source>
</evidence>
<name>W9RQB0_9ROSA</name>
<proteinExistence type="predicted"/>
<dbReference type="PANTHER" id="PTHR45959:SF2">
    <property type="entry name" value="BHLH TRANSCRIPTION FACTOR"/>
    <property type="match status" value="1"/>
</dbReference>
<dbReference type="CDD" id="cd11452">
    <property type="entry name" value="bHLH_AtNAI1_like"/>
    <property type="match status" value="1"/>
</dbReference>
<dbReference type="Pfam" id="PF00010">
    <property type="entry name" value="HLH"/>
    <property type="match status" value="1"/>
</dbReference>
<dbReference type="KEGG" id="mnt:21399161"/>
<organism evidence="7 8">
    <name type="scientific">Morus notabilis</name>
    <dbReference type="NCBI Taxonomy" id="981085"/>
    <lineage>
        <taxon>Eukaryota</taxon>
        <taxon>Viridiplantae</taxon>
        <taxon>Streptophyta</taxon>
        <taxon>Embryophyta</taxon>
        <taxon>Tracheophyta</taxon>
        <taxon>Spermatophyta</taxon>
        <taxon>Magnoliopsida</taxon>
        <taxon>eudicotyledons</taxon>
        <taxon>Gunneridae</taxon>
        <taxon>Pentapetalae</taxon>
        <taxon>rosids</taxon>
        <taxon>fabids</taxon>
        <taxon>Rosales</taxon>
        <taxon>Moraceae</taxon>
        <taxon>Moreae</taxon>
        <taxon>Morus</taxon>
    </lineage>
</organism>
<evidence type="ECO:0000256" key="5">
    <source>
        <dbReference type="SAM" id="MobiDB-lite"/>
    </source>
</evidence>
<dbReference type="Pfam" id="PF22754">
    <property type="entry name" value="bHLH-TF_ACT-like_plant"/>
    <property type="match status" value="1"/>
</dbReference>
<dbReference type="EMBL" id="KE345419">
    <property type="protein sequence ID" value="EXC03887.1"/>
    <property type="molecule type" value="Genomic_DNA"/>
</dbReference>
<evidence type="ECO:0000256" key="1">
    <source>
        <dbReference type="ARBA" id="ARBA00004123"/>
    </source>
</evidence>
<dbReference type="eggNOG" id="ENOG502QUSQ">
    <property type="taxonomic scope" value="Eukaryota"/>
</dbReference>
<evidence type="ECO:0000313" key="8">
    <source>
        <dbReference type="Proteomes" id="UP000030645"/>
    </source>
</evidence>
<dbReference type="PROSITE" id="PS50888">
    <property type="entry name" value="BHLH"/>
    <property type="match status" value="1"/>
</dbReference>
<dbReference type="GO" id="GO:0046983">
    <property type="term" value="F:protein dimerization activity"/>
    <property type="evidence" value="ECO:0007669"/>
    <property type="project" value="InterPro"/>
</dbReference>
<keyword evidence="2" id="KW-0805">Transcription regulation</keyword>
<dbReference type="AlphaFoldDB" id="W9RQB0"/>